<evidence type="ECO:0000256" key="2">
    <source>
        <dbReference type="ARBA" id="ARBA00022574"/>
    </source>
</evidence>
<proteinExistence type="predicted"/>
<evidence type="ECO:0000256" key="1">
    <source>
        <dbReference type="ARBA" id="ARBA00004604"/>
    </source>
</evidence>
<keyword evidence="9" id="KW-1185">Reference proteome</keyword>
<dbReference type="SUPFAM" id="SSF50978">
    <property type="entry name" value="WD40 repeat-like"/>
    <property type="match status" value="2"/>
</dbReference>
<dbReference type="PROSITE" id="PS50082">
    <property type="entry name" value="WD_REPEATS_2"/>
    <property type="match status" value="3"/>
</dbReference>
<evidence type="ECO:0000256" key="3">
    <source>
        <dbReference type="ARBA" id="ARBA00022737"/>
    </source>
</evidence>
<keyword evidence="4" id="KW-0539">Nucleus</keyword>
<feature type="region of interest" description="Disordered" evidence="6">
    <location>
        <begin position="1121"/>
        <end position="1167"/>
    </location>
</feature>
<evidence type="ECO:0000256" key="5">
    <source>
        <dbReference type="PROSITE-ProRule" id="PRU00221"/>
    </source>
</evidence>
<feature type="repeat" description="WD" evidence="5">
    <location>
        <begin position="802"/>
        <end position="843"/>
    </location>
</feature>
<keyword evidence="2 5" id="KW-0853">WD repeat</keyword>
<gene>
    <name evidence="8" type="primary">TBL3</name>
    <name evidence="8" type="ORF">F1559_000682</name>
</gene>
<dbReference type="GO" id="GO:0000480">
    <property type="term" value="P:endonucleolytic cleavage in 5'-ETS of tricistronic rRNA transcript (SSU-rRNA, 5.8S rRNA, LSU-rRNA)"/>
    <property type="evidence" value="ECO:0007669"/>
    <property type="project" value="TreeGrafter"/>
</dbReference>
<feature type="compositionally biased region" description="Polar residues" evidence="6">
    <location>
        <begin position="1149"/>
        <end position="1167"/>
    </location>
</feature>
<dbReference type="GO" id="GO:0030686">
    <property type="term" value="C:90S preribosome"/>
    <property type="evidence" value="ECO:0007669"/>
    <property type="project" value="TreeGrafter"/>
</dbReference>
<dbReference type="GO" id="GO:0034511">
    <property type="term" value="F:U3 snoRNA binding"/>
    <property type="evidence" value="ECO:0007669"/>
    <property type="project" value="TreeGrafter"/>
</dbReference>
<dbReference type="PANTHER" id="PTHR19854:SF15">
    <property type="entry name" value="TRANSDUCIN BETA-LIKE PROTEIN 3"/>
    <property type="match status" value="1"/>
</dbReference>
<dbReference type="Gene3D" id="2.130.10.10">
    <property type="entry name" value="YVTN repeat-like/Quinoprotein amine dehydrogenase"/>
    <property type="match status" value="3"/>
</dbReference>
<dbReference type="InterPro" id="IPR015943">
    <property type="entry name" value="WD40/YVTN_repeat-like_dom_sf"/>
</dbReference>
<feature type="repeat" description="WD" evidence="5">
    <location>
        <begin position="666"/>
        <end position="689"/>
    </location>
</feature>
<dbReference type="GO" id="GO:0000472">
    <property type="term" value="P:endonucleolytic cleavage to generate mature 5'-end of SSU-rRNA from (SSU-rRNA, 5.8S rRNA, LSU-rRNA)"/>
    <property type="evidence" value="ECO:0007669"/>
    <property type="project" value="TreeGrafter"/>
</dbReference>
<sequence length="1167" mass="128463">MVQSSYGEPNCIWETTATYASVHTSGKVVSWPIDRSPSGEQALTAYDGYSWGGVLTQSYGRAMACLLIYNSRNGTRHDPGSLTENEGVNLCAGGAILEPALLLQTRVRFGAVTREDDLAPDDEVLTAMACSADGEQAVLGTRSGYAYLFQGLGRYRGLVQERVASCVARQAWTDPLPTLDPDWSWLPFGTDAHVVVDWSFDASAQFLACASARGEVRVYHLGSRSVIHRFRSTSGHGLVTCIRFLDHADSRRDAGETHVALQEQEQTSGPSSWPCSVRDRSGATLDEDTEPRKRLTLEDGSSPERTFLTQASALLRRSLSEPKSGSLLKPPHTSIDDRASTRIDEMTSRQSLVPPILLIGCEDGTIYAGVPSARERLRSVREHSSAVLHLGVVNDTHEATASSRVIVSAGLEPFLLVWDERLQRPRQTIMVGEATTAVLPIYHEHNLAGWMVATMSGSVCFFAIEDTTKAVKQPQAQEKQSAWLPLMLQVESGAIRMVQRGRFGGSSTASSAPEETADRDDTVAVLSLLAWPPGTESNTKTATSSSTVLISASDQSLHLVQLSSRRDERGHWNWDWQILATIMGNLDEVYSLAIVQMQRGRIIQRALASATNAHAIMVTGVTDNYGFGALSFQRTLIGHTDAVLCVSSPPALPAKAVAPPDLPHALLVSVSKDSVVRLWDVEQAQCRGIGRGHTAALNAVACGWFLARGRWRLWIASAGEDLALKLWSTAEENPLTPVSIDAATALECWCTVARAHEREIHSLASSPNSRYLASASQDKTVRLWRIACSRDGHPQVSPLHVLKGHHRSVWHVCFARTEPVMASASADRTIRIWSVPNGVCLRQLEAGGAVLSTRENGLGSFLCGAFLDHDTKFVVGSAQGILYLWHWRTGELLGEICSRASLGTKQDKVSFARSSAHHDRIWSLTAVDMNRLSERELEGTSTREDVHDQLITGSADGTIKCWRDVSTEERARWLERQEARLEQDQQLQRALARGNYTEALNWPTGPFAQDPLKSIEAIEAAWRALNDAQDVWRLVNYIREWCTHRRTAVVAQMALRALFRVYSPPTRLWSVLRTAGQNAETLRALQTSLIAYTERQASQLLRLQDELQLLAYAEMRSRMLVEPTQKSSNESASLNDASENEMNPIRNGVSVSATPRQIQEVHTQAMP</sequence>
<evidence type="ECO:0000256" key="6">
    <source>
        <dbReference type="SAM" id="MobiDB-lite"/>
    </source>
</evidence>
<dbReference type="Proteomes" id="UP000530660">
    <property type="component" value="Unassembled WGS sequence"/>
</dbReference>
<feature type="compositionally biased region" description="Polar residues" evidence="6">
    <location>
        <begin position="263"/>
        <end position="274"/>
    </location>
</feature>
<comment type="caution">
    <text evidence="8">The sequence shown here is derived from an EMBL/GenBank/DDBJ whole genome shotgun (WGS) entry which is preliminary data.</text>
</comment>
<feature type="domain" description="U3 small nucleolar RNA-associated protein 13 C-terminal" evidence="7">
    <location>
        <begin position="1016"/>
        <end position="1113"/>
    </location>
</feature>
<dbReference type="Pfam" id="PF08625">
    <property type="entry name" value="Utp13"/>
    <property type="match status" value="1"/>
</dbReference>
<dbReference type="PRINTS" id="PR00320">
    <property type="entry name" value="GPROTEINBRPT"/>
</dbReference>
<feature type="region of interest" description="Disordered" evidence="6">
    <location>
        <begin position="255"/>
        <end position="302"/>
    </location>
</feature>
<reference evidence="8 9" key="1">
    <citation type="journal article" date="2020" name="J. Phycol.">
        <title>Comparative genome analysis reveals Cyanidiococcus gen. nov., a new extremophilic red algal genus sister to Cyanidioschyzon (Cyanidioschyzonaceae, Rhodophyta).</title>
        <authorList>
            <person name="Liu S.-L."/>
            <person name="Chiang Y.-R."/>
            <person name="Yoon H.S."/>
            <person name="Fu H.-Y."/>
        </authorList>
    </citation>
    <scope>NUCLEOTIDE SEQUENCE [LARGE SCALE GENOMIC DNA]</scope>
    <source>
        <strain evidence="8 9">THAL066</strain>
    </source>
</reference>
<evidence type="ECO:0000256" key="4">
    <source>
        <dbReference type="ARBA" id="ARBA00023242"/>
    </source>
</evidence>
<dbReference type="OrthoDB" id="5414888at2759"/>
<dbReference type="GO" id="GO:0032040">
    <property type="term" value="C:small-subunit processome"/>
    <property type="evidence" value="ECO:0007669"/>
    <property type="project" value="InterPro"/>
</dbReference>
<organism evidence="8 9">
    <name type="scientific">Cyanidiococcus yangmingshanensis</name>
    <dbReference type="NCBI Taxonomy" id="2690220"/>
    <lineage>
        <taxon>Eukaryota</taxon>
        <taxon>Rhodophyta</taxon>
        <taxon>Bangiophyceae</taxon>
        <taxon>Cyanidiales</taxon>
        <taxon>Cyanidiaceae</taxon>
        <taxon>Cyanidiococcus</taxon>
    </lineage>
</organism>
<dbReference type="EMBL" id="VWRR01000005">
    <property type="protein sequence ID" value="KAF6003752.1"/>
    <property type="molecule type" value="Genomic_DNA"/>
</dbReference>
<dbReference type="PROSITE" id="PS50294">
    <property type="entry name" value="WD_REPEATS_REGION"/>
    <property type="match status" value="2"/>
</dbReference>
<evidence type="ECO:0000313" key="8">
    <source>
        <dbReference type="EMBL" id="KAF6003752.1"/>
    </source>
</evidence>
<dbReference type="SMART" id="SM00320">
    <property type="entry name" value="WD40"/>
    <property type="match status" value="8"/>
</dbReference>
<dbReference type="InterPro" id="IPR013934">
    <property type="entry name" value="Utp13_C"/>
</dbReference>
<dbReference type="InterPro" id="IPR020472">
    <property type="entry name" value="WD40_PAC1"/>
</dbReference>
<evidence type="ECO:0000259" key="7">
    <source>
        <dbReference type="Pfam" id="PF08625"/>
    </source>
</evidence>
<dbReference type="InterPro" id="IPR036322">
    <property type="entry name" value="WD40_repeat_dom_sf"/>
</dbReference>
<name>A0A7J7IKU6_9RHOD</name>
<dbReference type="PANTHER" id="PTHR19854">
    <property type="entry name" value="TRANSDUCIN BETA-LIKE 3"/>
    <property type="match status" value="1"/>
</dbReference>
<comment type="subcellular location">
    <subcellularLocation>
        <location evidence="1">Nucleus</location>
        <location evidence="1">Nucleolus</location>
    </subcellularLocation>
</comment>
<keyword evidence="3" id="KW-0677">Repeat</keyword>
<accession>A0A7J7IKU6</accession>
<protein>
    <submittedName>
        <fullName evidence="8">Transducin beta-like 3</fullName>
    </submittedName>
</protein>
<dbReference type="Pfam" id="PF00400">
    <property type="entry name" value="WD40"/>
    <property type="match status" value="4"/>
</dbReference>
<feature type="compositionally biased region" description="Polar residues" evidence="6">
    <location>
        <begin position="1124"/>
        <end position="1141"/>
    </location>
</feature>
<evidence type="ECO:0000313" key="9">
    <source>
        <dbReference type="Proteomes" id="UP000530660"/>
    </source>
</evidence>
<dbReference type="InterPro" id="IPR001680">
    <property type="entry name" value="WD40_rpt"/>
</dbReference>
<dbReference type="AlphaFoldDB" id="A0A7J7IKU6"/>
<feature type="repeat" description="WD" evidence="5">
    <location>
        <begin position="753"/>
        <end position="786"/>
    </location>
</feature>
<dbReference type="CDD" id="cd00200">
    <property type="entry name" value="WD40"/>
    <property type="match status" value="1"/>
</dbReference>